<reference evidence="1 2" key="1">
    <citation type="submission" date="2017-01" db="EMBL/GenBank/DDBJ databases">
        <title>Bacillus cereus isolates.</title>
        <authorList>
            <person name="Beno S.M."/>
        </authorList>
    </citation>
    <scope>NUCLEOTIDE SEQUENCE [LARGE SCALE GENOMIC DNA]</scope>
    <source>
        <strain evidence="1 2">FSL W7-1108</strain>
    </source>
</reference>
<comment type="caution">
    <text evidence="1">The sequence shown here is derived from an EMBL/GenBank/DDBJ whole genome shotgun (WGS) entry which is preliminary data.</text>
</comment>
<evidence type="ECO:0000313" key="1">
    <source>
        <dbReference type="EMBL" id="OOR06498.1"/>
    </source>
</evidence>
<sequence>MHWEQYLGSASYDELYLTTCQQRICTPLGCTNYETPCIKSREWTAYFTLEVDYPDDASDEQQAVIIACAIAATVVAYATAVSVYTVEGPIVGPELAAVRASAAAIEACRETFEFCISGLPPEIKDNVGIAVTHYVEQTFRPTIMCIPPCYPICYNSSCTWFR</sequence>
<gene>
    <name evidence="1" type="ORF">BW900_11815</name>
</gene>
<protein>
    <submittedName>
        <fullName evidence="1">Uncharacterized protein</fullName>
    </submittedName>
</protein>
<name>A0A1S9T916_BACMY</name>
<evidence type="ECO:0000313" key="2">
    <source>
        <dbReference type="Proteomes" id="UP000190696"/>
    </source>
</evidence>
<proteinExistence type="predicted"/>
<organism evidence="1 2">
    <name type="scientific">Bacillus mycoides</name>
    <dbReference type="NCBI Taxonomy" id="1405"/>
    <lineage>
        <taxon>Bacteria</taxon>
        <taxon>Bacillati</taxon>
        <taxon>Bacillota</taxon>
        <taxon>Bacilli</taxon>
        <taxon>Bacillales</taxon>
        <taxon>Bacillaceae</taxon>
        <taxon>Bacillus</taxon>
        <taxon>Bacillus cereus group</taxon>
    </lineage>
</organism>
<dbReference type="Proteomes" id="UP000190696">
    <property type="component" value="Unassembled WGS sequence"/>
</dbReference>
<dbReference type="AlphaFoldDB" id="A0A1S9T916"/>
<dbReference type="EMBL" id="MUAI01000007">
    <property type="protein sequence ID" value="OOR06498.1"/>
    <property type="molecule type" value="Genomic_DNA"/>
</dbReference>
<accession>A0A1S9T916</accession>
<dbReference type="RefSeq" id="WP_078176057.1">
    <property type="nucleotide sequence ID" value="NZ_JBCMNA010000002.1"/>
</dbReference>